<evidence type="ECO:0000313" key="4">
    <source>
        <dbReference type="EMBL" id="PWA59505.1"/>
    </source>
</evidence>
<evidence type="ECO:0000256" key="1">
    <source>
        <dbReference type="ARBA" id="ARBA00022741"/>
    </source>
</evidence>
<keyword evidence="2" id="KW-0342">GTP-binding</keyword>
<dbReference type="Gene3D" id="2.40.30.10">
    <property type="entry name" value="Translation factors"/>
    <property type="match status" value="1"/>
</dbReference>
<dbReference type="AlphaFoldDB" id="A0A2U1ME15"/>
<dbReference type="InterPro" id="IPR009001">
    <property type="entry name" value="Transl_elong_EF1A/Init_IF2_C"/>
</dbReference>
<proteinExistence type="predicted"/>
<feature type="region of interest" description="Disordered" evidence="3">
    <location>
        <begin position="43"/>
        <end position="62"/>
    </location>
</feature>
<dbReference type="GO" id="GO:0003746">
    <property type="term" value="F:translation elongation factor activity"/>
    <property type="evidence" value="ECO:0007669"/>
    <property type="project" value="UniProtKB-KW"/>
</dbReference>
<accession>A0A2U1ME15</accession>
<protein>
    <submittedName>
        <fullName evidence="4">GTP binding Elongation factor Tu family protein</fullName>
    </submittedName>
</protein>
<dbReference type="EMBL" id="PKPP01005604">
    <property type="protein sequence ID" value="PWA59505.1"/>
    <property type="molecule type" value="Genomic_DNA"/>
</dbReference>
<dbReference type="SUPFAM" id="SSF50465">
    <property type="entry name" value="EF-Tu/eEF-1alpha/eIF2-gamma C-terminal domain"/>
    <property type="match status" value="1"/>
</dbReference>
<gene>
    <name evidence="4" type="ORF">CTI12_AA368110</name>
</gene>
<keyword evidence="4" id="KW-0648">Protein biosynthesis</keyword>
<name>A0A2U1ME15_ARTAN</name>
<sequence length="243" mass="27114">MAASTSTMDDQNEIERWSFREEIKKSFDALLKSEFPELEEKALMSASKKKEHGGSQIKAGTRAPNASRLGGLGLLELDRATGGMPDIHQMLYQAISQKMQSLLSNLQLTEQDAGELGIDRHEELQAGDNVGLLLCGIRRTNIQRRQVIKIFGVDIIFTALFKLSNVRPQFYLRAADVTRKVDLLESVKMVMRGDNVTTAFELTAPIVLEPDYAHTGLSFVLNKRSIKGRKAYETTTLSNAQLQ</sequence>
<dbReference type="STRING" id="35608.A0A2U1ME15"/>
<keyword evidence="5" id="KW-1185">Reference proteome</keyword>
<keyword evidence="4" id="KW-0251">Elongation factor</keyword>
<evidence type="ECO:0000256" key="3">
    <source>
        <dbReference type="SAM" id="MobiDB-lite"/>
    </source>
</evidence>
<comment type="caution">
    <text evidence="4">The sequence shown here is derived from an EMBL/GenBank/DDBJ whole genome shotgun (WGS) entry which is preliminary data.</text>
</comment>
<reference evidence="4 5" key="1">
    <citation type="journal article" date="2018" name="Mol. Plant">
        <title>The genome of Artemisia annua provides insight into the evolution of Asteraceae family and artemisinin biosynthesis.</title>
        <authorList>
            <person name="Shen Q."/>
            <person name="Zhang L."/>
            <person name="Liao Z."/>
            <person name="Wang S."/>
            <person name="Yan T."/>
            <person name="Shi P."/>
            <person name="Liu M."/>
            <person name="Fu X."/>
            <person name="Pan Q."/>
            <person name="Wang Y."/>
            <person name="Lv Z."/>
            <person name="Lu X."/>
            <person name="Zhang F."/>
            <person name="Jiang W."/>
            <person name="Ma Y."/>
            <person name="Chen M."/>
            <person name="Hao X."/>
            <person name="Li L."/>
            <person name="Tang Y."/>
            <person name="Lv G."/>
            <person name="Zhou Y."/>
            <person name="Sun X."/>
            <person name="Brodelius P.E."/>
            <person name="Rose J.K.C."/>
            <person name="Tang K."/>
        </authorList>
    </citation>
    <scope>NUCLEOTIDE SEQUENCE [LARGE SCALE GENOMIC DNA]</scope>
    <source>
        <strain evidence="5">cv. Huhao1</strain>
        <tissue evidence="4">Leaf</tissue>
    </source>
</reference>
<dbReference type="GO" id="GO:0005525">
    <property type="term" value="F:GTP binding"/>
    <property type="evidence" value="ECO:0007669"/>
    <property type="project" value="UniProtKB-KW"/>
</dbReference>
<organism evidence="4 5">
    <name type="scientific">Artemisia annua</name>
    <name type="common">Sweet wormwood</name>
    <dbReference type="NCBI Taxonomy" id="35608"/>
    <lineage>
        <taxon>Eukaryota</taxon>
        <taxon>Viridiplantae</taxon>
        <taxon>Streptophyta</taxon>
        <taxon>Embryophyta</taxon>
        <taxon>Tracheophyta</taxon>
        <taxon>Spermatophyta</taxon>
        <taxon>Magnoliopsida</taxon>
        <taxon>eudicotyledons</taxon>
        <taxon>Gunneridae</taxon>
        <taxon>Pentapetalae</taxon>
        <taxon>asterids</taxon>
        <taxon>campanulids</taxon>
        <taxon>Asterales</taxon>
        <taxon>Asteraceae</taxon>
        <taxon>Asteroideae</taxon>
        <taxon>Anthemideae</taxon>
        <taxon>Artemisiinae</taxon>
        <taxon>Artemisia</taxon>
    </lineage>
</organism>
<dbReference type="Proteomes" id="UP000245207">
    <property type="component" value="Unassembled WGS sequence"/>
</dbReference>
<keyword evidence="1" id="KW-0547">Nucleotide-binding</keyword>
<evidence type="ECO:0000313" key="5">
    <source>
        <dbReference type="Proteomes" id="UP000245207"/>
    </source>
</evidence>
<evidence type="ECO:0000256" key="2">
    <source>
        <dbReference type="ARBA" id="ARBA00023134"/>
    </source>
</evidence>